<dbReference type="InterPro" id="IPR012334">
    <property type="entry name" value="Pectin_lyas_fold"/>
</dbReference>
<dbReference type="EMBL" id="MT141554">
    <property type="protein sequence ID" value="QJA66412.1"/>
    <property type="molecule type" value="Genomic_DNA"/>
</dbReference>
<proteinExistence type="predicted"/>
<evidence type="ECO:0000313" key="1">
    <source>
        <dbReference type="EMBL" id="QJA66412.1"/>
    </source>
</evidence>
<name>A0A6M3JBG2_9ZZZZ</name>
<gene>
    <name evidence="2" type="ORF">MM415A00570_0004</name>
    <name evidence="1" type="ORF">MM415B00353_0059</name>
</gene>
<dbReference type="AlphaFoldDB" id="A0A6M3JBG2"/>
<accession>A0A6M3JBG2</accession>
<sequence>MLNISGIKLPMIGNHLVGGNVYFVDSGGDGASNNNDGLHPSRALATLDGGINKCTDNNGDFVVLLPGHAESVSTTIALDVAGIKILGIGHGTLRPNLTQATSGSSGVITISSSNVEIENIYFTGSATGTNERFLIISTKSQNNITVKNCVFEQKSKNLDAVTIVGVTNAVAVEYISAIRFEGCKFVGTAAGPDTGINIVPMASHCAKDISIVGCHFDYLDSAGIDDGCIAVSLSGGATCTSLLIDNCTAMGIADGEQFIYLSPGAGTTGLVSNCRVSTADATDAVIISNLLSFCGLQLAEPGKSAAVTKTLHPIATPAA</sequence>
<reference evidence="1" key="1">
    <citation type="submission" date="2020-03" db="EMBL/GenBank/DDBJ databases">
        <title>The deep terrestrial virosphere.</title>
        <authorList>
            <person name="Holmfeldt K."/>
            <person name="Nilsson E."/>
            <person name="Simone D."/>
            <person name="Lopez-Fernandez M."/>
            <person name="Wu X."/>
            <person name="de Brujin I."/>
            <person name="Lundin D."/>
            <person name="Andersson A."/>
            <person name="Bertilsson S."/>
            <person name="Dopson M."/>
        </authorList>
    </citation>
    <scope>NUCLEOTIDE SEQUENCE</scope>
    <source>
        <strain evidence="2">MM415A00570</strain>
        <strain evidence="1">MM415B00353</strain>
    </source>
</reference>
<organism evidence="1">
    <name type="scientific">viral metagenome</name>
    <dbReference type="NCBI Taxonomy" id="1070528"/>
    <lineage>
        <taxon>unclassified sequences</taxon>
        <taxon>metagenomes</taxon>
        <taxon>organismal metagenomes</taxon>
    </lineage>
</organism>
<evidence type="ECO:0000313" key="2">
    <source>
        <dbReference type="EMBL" id="QJA81193.1"/>
    </source>
</evidence>
<dbReference type="InterPro" id="IPR011050">
    <property type="entry name" value="Pectin_lyase_fold/virulence"/>
</dbReference>
<dbReference type="EMBL" id="MT142451">
    <property type="protein sequence ID" value="QJA81193.1"/>
    <property type="molecule type" value="Genomic_DNA"/>
</dbReference>
<protein>
    <recommendedName>
        <fullName evidence="3">Pectate lyase</fullName>
    </recommendedName>
</protein>
<dbReference type="SUPFAM" id="SSF51126">
    <property type="entry name" value="Pectin lyase-like"/>
    <property type="match status" value="1"/>
</dbReference>
<evidence type="ECO:0008006" key="3">
    <source>
        <dbReference type="Google" id="ProtNLM"/>
    </source>
</evidence>
<dbReference type="Gene3D" id="2.160.20.10">
    <property type="entry name" value="Single-stranded right-handed beta-helix, Pectin lyase-like"/>
    <property type="match status" value="1"/>
</dbReference>